<keyword evidence="2" id="KW-0812">Transmembrane</keyword>
<proteinExistence type="predicted"/>
<keyword evidence="3" id="KW-0482">Metalloprotease</keyword>
<dbReference type="Proteomes" id="UP000247437">
    <property type="component" value="Unassembled WGS sequence"/>
</dbReference>
<dbReference type="AlphaFoldDB" id="A0A2W0EN50"/>
<evidence type="ECO:0000256" key="2">
    <source>
        <dbReference type="SAM" id="Phobius"/>
    </source>
</evidence>
<accession>A0A2W0EN50</accession>
<dbReference type="EMBL" id="PDLL01000557">
    <property type="protein sequence ID" value="PYY67218.1"/>
    <property type="molecule type" value="Genomic_DNA"/>
</dbReference>
<evidence type="ECO:0000313" key="4">
    <source>
        <dbReference type="Proteomes" id="UP000247437"/>
    </source>
</evidence>
<sequence>MLWNKARRSDNVNDTREGKDARTLTGKILGTGLAAVTLASAGLYSALSTPPDAPSPSLNP</sequence>
<name>A0A2W0EN50_PSEJE</name>
<keyword evidence="2" id="KW-1133">Transmembrane helix</keyword>
<evidence type="ECO:0000256" key="1">
    <source>
        <dbReference type="SAM" id="MobiDB-lite"/>
    </source>
</evidence>
<feature type="region of interest" description="Disordered" evidence="1">
    <location>
        <begin position="1"/>
        <end position="20"/>
    </location>
</feature>
<evidence type="ECO:0000313" key="3">
    <source>
        <dbReference type="EMBL" id="PYY67218.1"/>
    </source>
</evidence>
<keyword evidence="2" id="KW-0472">Membrane</keyword>
<keyword evidence="3" id="KW-0378">Hydrolase</keyword>
<gene>
    <name evidence="3" type="ORF">CRX42_28215</name>
</gene>
<feature type="compositionally biased region" description="Basic and acidic residues" evidence="1">
    <location>
        <begin position="7"/>
        <end position="20"/>
    </location>
</feature>
<feature type="non-terminal residue" evidence="3">
    <location>
        <position position="60"/>
    </location>
</feature>
<feature type="transmembrane region" description="Helical" evidence="2">
    <location>
        <begin position="28"/>
        <end position="47"/>
    </location>
</feature>
<keyword evidence="3" id="KW-0645">Protease</keyword>
<dbReference type="GO" id="GO:0006508">
    <property type="term" value="P:proteolysis"/>
    <property type="evidence" value="ECO:0007669"/>
    <property type="project" value="UniProtKB-KW"/>
</dbReference>
<comment type="caution">
    <text evidence="3">The sequence shown here is derived from an EMBL/GenBank/DDBJ whole genome shotgun (WGS) entry which is preliminary data.</text>
</comment>
<protein>
    <submittedName>
        <fullName evidence="3">Metalloprotease</fullName>
    </submittedName>
</protein>
<dbReference type="GO" id="GO:0008237">
    <property type="term" value="F:metallopeptidase activity"/>
    <property type="evidence" value="ECO:0007669"/>
    <property type="project" value="UniProtKB-KW"/>
</dbReference>
<reference evidence="3 4" key="1">
    <citation type="journal article" date="2018" name="Appl. Microbiol. Biotechnol.">
        <title>Characterization of the caprolactam degradation pathway in Pseudomonas jessenii using mass spectrometry-based proteomics.</title>
        <authorList>
            <person name="Otzen M."/>
            <person name="Palacio C."/>
            <person name="Janssen D.B."/>
        </authorList>
    </citation>
    <scope>NUCLEOTIDE SEQUENCE [LARGE SCALE GENOMIC DNA]</scope>
    <source>
        <strain evidence="3 4">GO3</strain>
    </source>
</reference>
<organism evidence="3 4">
    <name type="scientific">Pseudomonas jessenii</name>
    <dbReference type="NCBI Taxonomy" id="77298"/>
    <lineage>
        <taxon>Bacteria</taxon>
        <taxon>Pseudomonadati</taxon>
        <taxon>Pseudomonadota</taxon>
        <taxon>Gammaproteobacteria</taxon>
        <taxon>Pseudomonadales</taxon>
        <taxon>Pseudomonadaceae</taxon>
        <taxon>Pseudomonas</taxon>
    </lineage>
</organism>